<dbReference type="PANTHER" id="PTHR11907">
    <property type="entry name" value="AMIDOPHOSPHORIBOSYLTRANSFERASE"/>
    <property type="match status" value="1"/>
</dbReference>
<dbReference type="Gene3D" id="3.40.50.2020">
    <property type="match status" value="1"/>
</dbReference>
<keyword evidence="1 3" id="KW-0808">Transferase</keyword>
<gene>
    <name evidence="3" type="ORF">B1A_07320</name>
</gene>
<comment type="caution">
    <text evidence="3">The sequence shown here is derived from an EMBL/GenBank/DDBJ whole genome shotgun (WGS) entry which is preliminary data.</text>
</comment>
<evidence type="ECO:0000313" key="3">
    <source>
        <dbReference type="EMBL" id="EQD68492.1"/>
    </source>
</evidence>
<proteinExistence type="predicted"/>
<sequence>PAAEGYAAELGLPQELGLVKNRYVGRTFINPGQGDRTAGVQRKLTVVPEVVRGRRVALVDDSLVRGTTTRYLTQVLREAGAVEVHVRIAPPGICTPATTVSTLQTAMN</sequence>
<dbReference type="SUPFAM" id="SSF53271">
    <property type="entry name" value="PRTase-like"/>
    <property type="match status" value="1"/>
</dbReference>
<dbReference type="InterPro" id="IPR000836">
    <property type="entry name" value="PRTase_dom"/>
</dbReference>
<evidence type="ECO:0000256" key="1">
    <source>
        <dbReference type="ARBA" id="ARBA00022679"/>
    </source>
</evidence>
<accession>T1BFB6</accession>
<organism evidence="3">
    <name type="scientific">mine drainage metagenome</name>
    <dbReference type="NCBI Taxonomy" id="410659"/>
    <lineage>
        <taxon>unclassified sequences</taxon>
        <taxon>metagenomes</taxon>
        <taxon>ecological metagenomes</taxon>
    </lineage>
</organism>
<dbReference type="InterPro" id="IPR029057">
    <property type="entry name" value="PRTase-like"/>
</dbReference>
<dbReference type="GO" id="GO:0016757">
    <property type="term" value="F:glycosyltransferase activity"/>
    <property type="evidence" value="ECO:0007669"/>
    <property type="project" value="UniProtKB-KW"/>
</dbReference>
<feature type="non-terminal residue" evidence="3">
    <location>
        <position position="1"/>
    </location>
</feature>
<dbReference type="EMBL" id="AUZX01005279">
    <property type="protein sequence ID" value="EQD68492.1"/>
    <property type="molecule type" value="Genomic_DNA"/>
</dbReference>
<evidence type="ECO:0000256" key="2">
    <source>
        <dbReference type="ARBA" id="ARBA00022962"/>
    </source>
</evidence>
<reference evidence="3" key="2">
    <citation type="journal article" date="2014" name="ISME J.">
        <title>Microbial stratification in low pH oxic and suboxic macroscopic growths along an acid mine drainage.</title>
        <authorList>
            <person name="Mendez-Garcia C."/>
            <person name="Mesa V."/>
            <person name="Sprenger R.R."/>
            <person name="Richter M."/>
            <person name="Diez M.S."/>
            <person name="Solano J."/>
            <person name="Bargiela R."/>
            <person name="Golyshina O.V."/>
            <person name="Manteca A."/>
            <person name="Ramos J.L."/>
            <person name="Gallego J.R."/>
            <person name="Llorente I."/>
            <person name="Martins Dos Santos V.A."/>
            <person name="Jensen O.N."/>
            <person name="Pelaez A.I."/>
            <person name="Sanchez J."/>
            <person name="Ferrer M."/>
        </authorList>
    </citation>
    <scope>NUCLEOTIDE SEQUENCE</scope>
</reference>
<keyword evidence="2" id="KW-0315">Glutamine amidotransferase</keyword>
<dbReference type="AlphaFoldDB" id="T1BFB6"/>
<reference evidence="3" key="1">
    <citation type="submission" date="2013-08" db="EMBL/GenBank/DDBJ databases">
        <authorList>
            <person name="Mendez C."/>
            <person name="Richter M."/>
            <person name="Ferrer M."/>
            <person name="Sanchez J."/>
        </authorList>
    </citation>
    <scope>NUCLEOTIDE SEQUENCE</scope>
</reference>
<name>T1BFB6_9ZZZZ</name>
<protein>
    <submittedName>
        <fullName evidence="3">Amidophosphoribosyltransferase</fullName>
    </submittedName>
</protein>
<keyword evidence="3" id="KW-0328">Glycosyltransferase</keyword>
<dbReference type="CDD" id="cd06223">
    <property type="entry name" value="PRTases_typeI"/>
    <property type="match status" value="1"/>
</dbReference>